<dbReference type="Proteomes" id="UP000250642">
    <property type="component" value="Unassembled WGS sequence"/>
</dbReference>
<reference evidence="1 2" key="1">
    <citation type="submission" date="2018-04" db="EMBL/GenBank/DDBJ databases">
        <title>Paenibacillus taichungensis Genome sequencing and assembly.</title>
        <authorList>
            <person name="Xu J."/>
            <person name="Rensing C."/>
            <person name="Mazhar H.S."/>
        </authorList>
    </citation>
    <scope>NUCLEOTIDE SEQUENCE [LARGE SCALE GENOMIC DNA]</scope>
    <source>
        <strain evidence="1 2">NC1</strain>
    </source>
</reference>
<gene>
    <name evidence="1" type="ORF">DC345_30260</name>
</gene>
<comment type="caution">
    <text evidence="1">The sequence shown here is derived from an EMBL/GenBank/DDBJ whole genome shotgun (WGS) entry which is preliminary data.</text>
</comment>
<accession>A0A329QBL6</accession>
<evidence type="ECO:0000313" key="2">
    <source>
        <dbReference type="Proteomes" id="UP000250642"/>
    </source>
</evidence>
<name>A0A329QBL6_9BACL</name>
<sequence length="113" mass="13297">MQYYHALETRSLSKADGIYDKMVYKWDVSKKKYIKVIYGQDEIEDTKQKKVDNISSKMALNLLQNACKKQISMPVPITLNNFNKKLETLVYKKNTKKCLYNQCIVLSYLLWSS</sequence>
<protein>
    <submittedName>
        <fullName evidence="1">Uncharacterized protein</fullName>
    </submittedName>
</protein>
<dbReference type="EMBL" id="QEVW01000033">
    <property type="protein sequence ID" value="RAW09746.1"/>
    <property type="molecule type" value="Genomic_DNA"/>
</dbReference>
<organism evidence="1 2">
    <name type="scientific">Paenibacillus taichungensis</name>
    <dbReference type="NCBI Taxonomy" id="484184"/>
    <lineage>
        <taxon>Bacteria</taxon>
        <taxon>Bacillati</taxon>
        <taxon>Bacillota</taxon>
        <taxon>Bacilli</taxon>
        <taxon>Bacillales</taxon>
        <taxon>Paenibacillaceae</taxon>
        <taxon>Paenibacillus</taxon>
    </lineage>
</organism>
<proteinExistence type="predicted"/>
<evidence type="ECO:0000313" key="1">
    <source>
        <dbReference type="EMBL" id="RAW09746.1"/>
    </source>
</evidence>
<dbReference type="RefSeq" id="WP_113056296.1">
    <property type="nucleotide sequence ID" value="NZ_QEVW01000033.1"/>
</dbReference>
<dbReference type="AlphaFoldDB" id="A0A329QBL6"/>